<evidence type="ECO:0000256" key="1">
    <source>
        <dbReference type="SAM" id="MobiDB-lite"/>
    </source>
</evidence>
<dbReference type="GeneID" id="6506828"/>
<dbReference type="InParanoid" id="B3M8I9"/>
<organism evidence="2 3">
    <name type="scientific">Drosophila ananassae</name>
    <name type="common">Fruit fly</name>
    <dbReference type="NCBI Taxonomy" id="7217"/>
    <lineage>
        <taxon>Eukaryota</taxon>
        <taxon>Metazoa</taxon>
        <taxon>Ecdysozoa</taxon>
        <taxon>Arthropoda</taxon>
        <taxon>Hexapoda</taxon>
        <taxon>Insecta</taxon>
        <taxon>Pterygota</taxon>
        <taxon>Neoptera</taxon>
        <taxon>Endopterygota</taxon>
        <taxon>Diptera</taxon>
        <taxon>Brachycera</taxon>
        <taxon>Muscomorpha</taxon>
        <taxon>Ephydroidea</taxon>
        <taxon>Drosophilidae</taxon>
        <taxon>Drosophila</taxon>
        <taxon>Sophophora</taxon>
    </lineage>
</organism>
<evidence type="ECO:0000313" key="3">
    <source>
        <dbReference type="Proteomes" id="UP000007801"/>
    </source>
</evidence>
<feature type="compositionally biased region" description="Polar residues" evidence="1">
    <location>
        <begin position="29"/>
        <end position="39"/>
    </location>
</feature>
<dbReference type="OrthoDB" id="7871034at2759"/>
<evidence type="ECO:0008006" key="4">
    <source>
        <dbReference type="Google" id="ProtNLM"/>
    </source>
</evidence>
<feature type="compositionally biased region" description="Low complexity" evidence="1">
    <location>
        <begin position="232"/>
        <end position="241"/>
    </location>
</feature>
<keyword evidence="3" id="KW-1185">Reference proteome</keyword>
<feature type="compositionally biased region" description="Basic and acidic residues" evidence="1">
    <location>
        <begin position="283"/>
        <end position="306"/>
    </location>
</feature>
<dbReference type="EMBL" id="CH902618">
    <property type="protein sequence ID" value="EDV39963.2"/>
    <property type="molecule type" value="Genomic_DNA"/>
</dbReference>
<proteinExistence type="predicted"/>
<dbReference type="eggNOG" id="ENOG502TC8S">
    <property type="taxonomic scope" value="Eukaryota"/>
</dbReference>
<dbReference type="Proteomes" id="UP000007801">
    <property type="component" value="Unassembled WGS sequence"/>
</dbReference>
<feature type="compositionally biased region" description="Low complexity" evidence="1">
    <location>
        <begin position="248"/>
        <end position="260"/>
    </location>
</feature>
<sequence length="306" mass="34741">MFVCLLRCAKPQTPNAKRRKRPIPIPKPATNQWSEQITEPGSKPTAGPAEGLPTNSTWYKNHLVHPSQHQTLHRLTINKMKLFALTIALCACLAAADVSHLQPASSYLPPPRPEQAISMSIEQQELRELPEQVEYMRMNEQGQMEPMPASLLTPPAPEGEVEAMPSTRYLPPAAPVPSQMNVEPVEMMAPEQPAMEQLQAQPQPQLAMRYLPPAPQENQQLTYQQYQEQMQQLQMQQLQEQQPEESQPEQPLQPAEEQMPYVLDVQQPMAPSDAEAQEPQEPEPAHELRADGYHYKQAEEQLRLRH</sequence>
<reference evidence="2 3" key="1">
    <citation type="journal article" date="2007" name="Nature">
        <title>Evolution of genes and genomes on the Drosophila phylogeny.</title>
        <authorList>
            <consortium name="Drosophila 12 Genomes Consortium"/>
            <person name="Clark A.G."/>
            <person name="Eisen M.B."/>
            <person name="Smith D.R."/>
            <person name="Bergman C.M."/>
            <person name="Oliver B."/>
            <person name="Markow T.A."/>
            <person name="Kaufman T.C."/>
            <person name="Kellis M."/>
            <person name="Gelbart W."/>
            <person name="Iyer V.N."/>
            <person name="Pollard D.A."/>
            <person name="Sackton T.B."/>
            <person name="Larracuente A.M."/>
            <person name="Singh N.D."/>
            <person name="Abad J.P."/>
            <person name="Abt D.N."/>
            <person name="Adryan B."/>
            <person name="Aguade M."/>
            <person name="Akashi H."/>
            <person name="Anderson W.W."/>
            <person name="Aquadro C.F."/>
            <person name="Ardell D.H."/>
            <person name="Arguello R."/>
            <person name="Artieri C.G."/>
            <person name="Barbash D.A."/>
            <person name="Barker D."/>
            <person name="Barsanti P."/>
            <person name="Batterham P."/>
            <person name="Batzoglou S."/>
            <person name="Begun D."/>
            <person name="Bhutkar A."/>
            <person name="Blanco E."/>
            <person name="Bosak S.A."/>
            <person name="Bradley R.K."/>
            <person name="Brand A.D."/>
            <person name="Brent M.R."/>
            <person name="Brooks A.N."/>
            <person name="Brown R.H."/>
            <person name="Butlin R.K."/>
            <person name="Caggese C."/>
            <person name="Calvi B.R."/>
            <person name="Bernardo de Carvalho A."/>
            <person name="Caspi A."/>
            <person name="Castrezana S."/>
            <person name="Celniker S.E."/>
            <person name="Chang J.L."/>
            <person name="Chapple C."/>
            <person name="Chatterji S."/>
            <person name="Chinwalla A."/>
            <person name="Civetta A."/>
            <person name="Clifton S.W."/>
            <person name="Comeron J.M."/>
            <person name="Costello J.C."/>
            <person name="Coyne J.A."/>
            <person name="Daub J."/>
            <person name="David R.G."/>
            <person name="Delcher A.L."/>
            <person name="Delehaunty K."/>
            <person name="Do C.B."/>
            <person name="Ebling H."/>
            <person name="Edwards K."/>
            <person name="Eickbush T."/>
            <person name="Evans J.D."/>
            <person name="Filipski A."/>
            <person name="Findeiss S."/>
            <person name="Freyhult E."/>
            <person name="Fulton L."/>
            <person name="Fulton R."/>
            <person name="Garcia A.C."/>
            <person name="Gardiner A."/>
            <person name="Garfield D.A."/>
            <person name="Garvin B.E."/>
            <person name="Gibson G."/>
            <person name="Gilbert D."/>
            <person name="Gnerre S."/>
            <person name="Godfrey J."/>
            <person name="Good R."/>
            <person name="Gotea V."/>
            <person name="Gravely B."/>
            <person name="Greenberg A.J."/>
            <person name="Griffiths-Jones S."/>
            <person name="Gross S."/>
            <person name="Guigo R."/>
            <person name="Gustafson E.A."/>
            <person name="Haerty W."/>
            <person name="Hahn M.W."/>
            <person name="Halligan D.L."/>
            <person name="Halpern A.L."/>
            <person name="Halter G.M."/>
            <person name="Han M.V."/>
            <person name="Heger A."/>
            <person name="Hillier L."/>
            <person name="Hinrichs A.S."/>
            <person name="Holmes I."/>
            <person name="Hoskins R.A."/>
            <person name="Hubisz M.J."/>
            <person name="Hultmark D."/>
            <person name="Huntley M.A."/>
            <person name="Jaffe D.B."/>
            <person name="Jagadeeshan S."/>
            <person name="Jeck W.R."/>
            <person name="Johnson J."/>
            <person name="Jones C.D."/>
            <person name="Jordan W.C."/>
            <person name="Karpen G.H."/>
            <person name="Kataoka E."/>
            <person name="Keightley P.D."/>
            <person name="Kheradpour P."/>
            <person name="Kirkness E.F."/>
            <person name="Koerich L.B."/>
            <person name="Kristiansen K."/>
            <person name="Kudrna D."/>
            <person name="Kulathinal R.J."/>
            <person name="Kumar S."/>
            <person name="Kwok R."/>
            <person name="Lander E."/>
            <person name="Langley C.H."/>
            <person name="Lapoint R."/>
            <person name="Lazzaro B.P."/>
            <person name="Lee S.J."/>
            <person name="Levesque L."/>
            <person name="Li R."/>
            <person name="Lin C.F."/>
            <person name="Lin M.F."/>
            <person name="Lindblad-Toh K."/>
            <person name="Llopart A."/>
            <person name="Long M."/>
            <person name="Low L."/>
            <person name="Lozovsky E."/>
            <person name="Lu J."/>
            <person name="Luo M."/>
            <person name="Machado C.A."/>
            <person name="Makalowski W."/>
            <person name="Marzo M."/>
            <person name="Matsuda M."/>
            <person name="Matzkin L."/>
            <person name="McAllister B."/>
            <person name="McBride C.S."/>
            <person name="McKernan B."/>
            <person name="McKernan K."/>
            <person name="Mendez-Lago M."/>
            <person name="Minx P."/>
            <person name="Mollenhauer M.U."/>
            <person name="Montooth K."/>
            <person name="Mount S.M."/>
            <person name="Mu X."/>
            <person name="Myers E."/>
            <person name="Negre B."/>
            <person name="Newfeld S."/>
            <person name="Nielsen R."/>
            <person name="Noor M.A."/>
            <person name="O'Grady P."/>
            <person name="Pachter L."/>
            <person name="Papaceit M."/>
            <person name="Parisi M.J."/>
            <person name="Parisi M."/>
            <person name="Parts L."/>
            <person name="Pedersen J.S."/>
            <person name="Pesole G."/>
            <person name="Phillippy A.M."/>
            <person name="Ponting C.P."/>
            <person name="Pop M."/>
            <person name="Porcelli D."/>
            <person name="Powell J.R."/>
            <person name="Prohaska S."/>
            <person name="Pruitt K."/>
            <person name="Puig M."/>
            <person name="Quesneville H."/>
            <person name="Ram K.R."/>
            <person name="Rand D."/>
            <person name="Rasmussen M.D."/>
            <person name="Reed L.K."/>
            <person name="Reenan R."/>
            <person name="Reily A."/>
            <person name="Remington K.A."/>
            <person name="Rieger T.T."/>
            <person name="Ritchie M.G."/>
            <person name="Robin C."/>
            <person name="Rogers Y.H."/>
            <person name="Rohde C."/>
            <person name="Rozas J."/>
            <person name="Rubenfield M.J."/>
            <person name="Ruiz A."/>
            <person name="Russo S."/>
            <person name="Salzberg S.L."/>
            <person name="Sanchez-Gracia A."/>
            <person name="Saranga D.J."/>
            <person name="Sato H."/>
            <person name="Schaeffer S.W."/>
            <person name="Schatz M.C."/>
            <person name="Schlenke T."/>
            <person name="Schwartz R."/>
            <person name="Segarra C."/>
            <person name="Singh R.S."/>
            <person name="Sirot L."/>
            <person name="Sirota M."/>
            <person name="Sisneros N.B."/>
            <person name="Smith C.D."/>
            <person name="Smith T.F."/>
            <person name="Spieth J."/>
            <person name="Stage D.E."/>
            <person name="Stark A."/>
            <person name="Stephan W."/>
            <person name="Strausberg R.L."/>
            <person name="Strempel S."/>
            <person name="Sturgill D."/>
            <person name="Sutton G."/>
            <person name="Sutton G.G."/>
            <person name="Tao W."/>
            <person name="Teichmann S."/>
            <person name="Tobari Y.N."/>
            <person name="Tomimura Y."/>
            <person name="Tsolas J.M."/>
            <person name="Valente V.L."/>
            <person name="Venter E."/>
            <person name="Venter J.C."/>
            <person name="Vicario S."/>
            <person name="Vieira F.G."/>
            <person name="Vilella A.J."/>
            <person name="Villasante A."/>
            <person name="Walenz B."/>
            <person name="Wang J."/>
            <person name="Wasserman M."/>
            <person name="Watts T."/>
            <person name="Wilson D."/>
            <person name="Wilson R.K."/>
            <person name="Wing R.A."/>
            <person name="Wolfner M.F."/>
            <person name="Wong A."/>
            <person name="Wong G.K."/>
            <person name="Wu C.I."/>
            <person name="Wu G."/>
            <person name="Yamamoto D."/>
            <person name="Yang H.P."/>
            <person name="Yang S.P."/>
            <person name="Yorke J.A."/>
            <person name="Yoshida K."/>
            <person name="Zdobnov E."/>
            <person name="Zhang P."/>
            <person name="Zhang Y."/>
            <person name="Zimin A.V."/>
            <person name="Baldwin J."/>
            <person name="Abdouelleil A."/>
            <person name="Abdulkadir J."/>
            <person name="Abebe A."/>
            <person name="Abera B."/>
            <person name="Abreu J."/>
            <person name="Acer S.C."/>
            <person name="Aftuck L."/>
            <person name="Alexander A."/>
            <person name="An P."/>
            <person name="Anderson E."/>
            <person name="Anderson S."/>
            <person name="Arachi H."/>
            <person name="Azer M."/>
            <person name="Bachantsang P."/>
            <person name="Barry A."/>
            <person name="Bayul T."/>
            <person name="Berlin A."/>
            <person name="Bessette D."/>
            <person name="Bloom T."/>
            <person name="Blye J."/>
            <person name="Boguslavskiy L."/>
            <person name="Bonnet C."/>
            <person name="Boukhgalter B."/>
            <person name="Bourzgui I."/>
            <person name="Brown A."/>
            <person name="Cahill P."/>
            <person name="Channer S."/>
            <person name="Cheshatsang Y."/>
            <person name="Chuda L."/>
            <person name="Citroen M."/>
            <person name="Collymore A."/>
            <person name="Cooke P."/>
            <person name="Costello M."/>
            <person name="D'Aco K."/>
            <person name="Daza R."/>
            <person name="De Haan G."/>
            <person name="DeGray S."/>
            <person name="DeMaso C."/>
            <person name="Dhargay N."/>
            <person name="Dooley K."/>
            <person name="Dooley E."/>
            <person name="Doricent M."/>
            <person name="Dorje P."/>
            <person name="Dorjee K."/>
            <person name="Dupes A."/>
            <person name="Elong R."/>
            <person name="Falk J."/>
            <person name="Farina A."/>
            <person name="Faro S."/>
            <person name="Ferguson D."/>
            <person name="Fisher S."/>
            <person name="Foley C.D."/>
            <person name="Franke A."/>
            <person name="Friedrich D."/>
            <person name="Gadbois L."/>
            <person name="Gearin G."/>
            <person name="Gearin C.R."/>
            <person name="Giannoukos G."/>
            <person name="Goode T."/>
            <person name="Graham J."/>
            <person name="Grandbois E."/>
            <person name="Grewal S."/>
            <person name="Gyaltsen K."/>
            <person name="Hafez N."/>
            <person name="Hagos B."/>
            <person name="Hall J."/>
            <person name="Henson C."/>
            <person name="Hollinger A."/>
            <person name="Honan T."/>
            <person name="Huard M.D."/>
            <person name="Hughes L."/>
            <person name="Hurhula B."/>
            <person name="Husby M.E."/>
            <person name="Kamat A."/>
            <person name="Kanga B."/>
            <person name="Kashin S."/>
            <person name="Khazanovich D."/>
            <person name="Kisner P."/>
            <person name="Lance K."/>
            <person name="Lara M."/>
            <person name="Lee W."/>
            <person name="Lennon N."/>
            <person name="Letendre F."/>
            <person name="LeVine R."/>
            <person name="Lipovsky A."/>
            <person name="Liu X."/>
            <person name="Liu J."/>
            <person name="Liu S."/>
            <person name="Lokyitsang T."/>
            <person name="Lokyitsang Y."/>
            <person name="Lubonja R."/>
            <person name="Lui A."/>
            <person name="MacDonald P."/>
            <person name="Magnisalis V."/>
            <person name="Maru K."/>
            <person name="Matthews C."/>
            <person name="McCusker W."/>
            <person name="McDonough S."/>
            <person name="Mehta T."/>
            <person name="Meldrim J."/>
            <person name="Meneus L."/>
            <person name="Mihai O."/>
            <person name="Mihalev A."/>
            <person name="Mihova T."/>
            <person name="Mittelman R."/>
            <person name="Mlenga V."/>
            <person name="Montmayeur A."/>
            <person name="Mulrain L."/>
            <person name="Navidi A."/>
            <person name="Naylor J."/>
            <person name="Negash T."/>
            <person name="Nguyen T."/>
            <person name="Nguyen N."/>
            <person name="Nicol R."/>
            <person name="Norbu C."/>
            <person name="Norbu N."/>
            <person name="Novod N."/>
            <person name="O'Neill B."/>
            <person name="Osman S."/>
            <person name="Markiewicz E."/>
            <person name="Oyono O.L."/>
            <person name="Patti C."/>
            <person name="Phunkhang P."/>
            <person name="Pierre F."/>
            <person name="Priest M."/>
            <person name="Raghuraman S."/>
            <person name="Rege F."/>
            <person name="Reyes R."/>
            <person name="Rise C."/>
            <person name="Rogov P."/>
            <person name="Ross K."/>
            <person name="Ryan E."/>
            <person name="Settipalli S."/>
            <person name="Shea T."/>
            <person name="Sherpa N."/>
            <person name="Shi L."/>
            <person name="Shih D."/>
            <person name="Sparrow T."/>
            <person name="Spaulding J."/>
            <person name="Stalker J."/>
            <person name="Stange-Thomann N."/>
            <person name="Stavropoulos S."/>
            <person name="Stone C."/>
            <person name="Strader C."/>
            <person name="Tesfaye S."/>
            <person name="Thomson T."/>
            <person name="Thoulutsang Y."/>
            <person name="Thoulutsang D."/>
            <person name="Topham K."/>
            <person name="Topping I."/>
            <person name="Tsamla T."/>
            <person name="Vassiliev H."/>
            <person name="Vo A."/>
            <person name="Wangchuk T."/>
            <person name="Wangdi T."/>
            <person name="Weiand M."/>
            <person name="Wilkinson J."/>
            <person name="Wilson A."/>
            <person name="Yadav S."/>
            <person name="Young G."/>
            <person name="Yu Q."/>
            <person name="Zembek L."/>
            <person name="Zhong D."/>
            <person name="Zimmer A."/>
            <person name="Zwirko Z."/>
            <person name="Jaffe D.B."/>
            <person name="Alvarez P."/>
            <person name="Brockman W."/>
            <person name="Butler J."/>
            <person name="Chin C."/>
            <person name="Gnerre S."/>
            <person name="Grabherr M."/>
            <person name="Kleber M."/>
            <person name="Mauceli E."/>
            <person name="MacCallum I."/>
        </authorList>
    </citation>
    <scope>NUCLEOTIDE SEQUENCE [LARGE SCALE GENOMIC DNA]</scope>
    <source>
        <strain evidence="3">Tucson 14024-0371.13</strain>
    </source>
</reference>
<evidence type="ECO:0000313" key="2">
    <source>
        <dbReference type="EMBL" id="EDV39963.2"/>
    </source>
</evidence>
<dbReference type="KEGG" id="dan:6506828"/>
<accession>B3M8I9</accession>
<protein>
    <recommendedName>
        <fullName evidence="4">DUF4794 domain-containing protein</fullName>
    </recommendedName>
</protein>
<name>B3M8I9_DROAN</name>
<dbReference type="HOGENOM" id="CLU_1148275_0_0_1"/>
<feature type="region of interest" description="Disordered" evidence="1">
    <location>
        <begin position="15"/>
        <end position="54"/>
    </location>
</feature>
<gene>
    <name evidence="2" type="primary">Dana\GF24195</name>
    <name evidence="2" type="synonym">dana_GLEANR_8938</name>
    <name evidence="2" type="ORF">GF24195</name>
</gene>
<dbReference type="AlphaFoldDB" id="B3M8I9"/>
<feature type="region of interest" description="Disordered" evidence="1">
    <location>
        <begin position="232"/>
        <end position="306"/>
    </location>
</feature>